<protein>
    <recommendedName>
        <fullName evidence="3">SGNH/GDSL hydrolase family protein</fullName>
    </recommendedName>
</protein>
<accession>A0ABU7R8S3</accession>
<dbReference type="SUPFAM" id="SSF52266">
    <property type="entry name" value="SGNH hydrolase"/>
    <property type="match status" value="1"/>
</dbReference>
<gene>
    <name evidence="1" type="ORF">VXJ25_03215</name>
</gene>
<proteinExistence type="predicted"/>
<dbReference type="Proteomes" id="UP001332931">
    <property type="component" value="Unassembled WGS sequence"/>
</dbReference>
<dbReference type="RefSeq" id="WP_330957776.1">
    <property type="nucleotide sequence ID" value="NZ_JAZGJQ010000002.1"/>
</dbReference>
<comment type="caution">
    <text evidence="1">The sequence shown here is derived from an EMBL/GenBank/DDBJ whole genome shotgun (WGS) entry which is preliminary data.</text>
</comment>
<name>A0ABU7R8S3_9ACTN</name>
<evidence type="ECO:0008006" key="3">
    <source>
        <dbReference type="Google" id="ProtNLM"/>
    </source>
</evidence>
<sequence>MSRWGKAWRVAAKALVLVAVLVGLDVALSYALLPYGSHTELAWRDYYSCEDEIDTIYVGSSTTEVFLDPDVIDPVLGTDSFNLALGQGTPGVSLDTLEAVLARRGSNLKRVVFGVSYNDLVSEESVVARLAMAQARGIGQLPAYKVAQLWHVAADPAFVNAPTSLGVLAPWSILGVDADEVAGNVARRLSGMSAEESAQVYTPEEHYMGRGFSTNTSEKMHENNLSDSEVVGGMTEDARERFTKLAEICEENGIELDVLVPPLPTYRILMYGGTYVENMGEIKRICEAHGGRYLDFNLQKGFWQEFSEDDFWDNAHFDLAAATRYSELVASYLSRVDAGEDVSGEFYSYDAWDEYLASLTQSTPVFVDADVADGAIRVGAYTYSGPNQHMEFKVVVTDADTGEVVAQRDYDADPDFSFEPPVSGTYAIRVYDRVEGTDVEYDHYSDKTVKYQGRR</sequence>
<evidence type="ECO:0000313" key="2">
    <source>
        <dbReference type="Proteomes" id="UP001332931"/>
    </source>
</evidence>
<evidence type="ECO:0000313" key="1">
    <source>
        <dbReference type="EMBL" id="MEE6147011.1"/>
    </source>
</evidence>
<dbReference type="EMBL" id="JAZGJQ010000002">
    <property type="protein sequence ID" value="MEE6147011.1"/>
    <property type="molecule type" value="Genomic_DNA"/>
</dbReference>
<organism evidence="1 2">
    <name type="scientific">Olsenella absiana</name>
    <dbReference type="NCBI Taxonomy" id="3115222"/>
    <lineage>
        <taxon>Bacteria</taxon>
        <taxon>Bacillati</taxon>
        <taxon>Actinomycetota</taxon>
        <taxon>Coriobacteriia</taxon>
        <taxon>Coriobacteriales</taxon>
        <taxon>Atopobiaceae</taxon>
        <taxon>Olsenella</taxon>
    </lineage>
</organism>
<reference evidence="1 2" key="1">
    <citation type="submission" date="2024-01" db="EMBL/GenBank/DDBJ databases">
        <title>Description of Olsenella sp. nov., isolated from pig feces.</title>
        <authorList>
            <person name="Chang Y.-H."/>
        </authorList>
    </citation>
    <scope>NUCLEOTIDE SEQUENCE [LARGE SCALE GENOMIC DNA]</scope>
    <source>
        <strain evidence="1 2">YH-ols2223</strain>
    </source>
</reference>
<keyword evidence="2" id="KW-1185">Reference proteome</keyword>